<comment type="caution">
    <text evidence="14">The sequence shown here is derived from an EMBL/GenBank/DDBJ whole genome shotgun (WGS) entry which is preliminary data.</text>
</comment>
<proteinExistence type="inferred from homology"/>
<feature type="site" description="Interaction with substrate tRNA" evidence="10">
    <location>
        <position position="126"/>
    </location>
</feature>
<comment type="caution">
    <text evidence="10">Lacks conserved residue(s) required for the propagation of feature annotation.</text>
</comment>
<evidence type="ECO:0000256" key="9">
    <source>
        <dbReference type="ARBA" id="ARBA00049563"/>
    </source>
</evidence>
<evidence type="ECO:0000256" key="12">
    <source>
        <dbReference type="RuleBase" id="RU003784"/>
    </source>
</evidence>
<evidence type="ECO:0000256" key="1">
    <source>
        <dbReference type="ARBA" id="ARBA00001946"/>
    </source>
</evidence>
<dbReference type="InterPro" id="IPR018022">
    <property type="entry name" value="IPT"/>
</dbReference>
<organism evidence="14 15">
    <name type="scientific">Ligilactobacillus faecis</name>
    <dbReference type="NCBI Taxonomy" id="762833"/>
    <lineage>
        <taxon>Bacteria</taxon>
        <taxon>Bacillati</taxon>
        <taxon>Bacillota</taxon>
        <taxon>Bacilli</taxon>
        <taxon>Lactobacillales</taxon>
        <taxon>Lactobacillaceae</taxon>
        <taxon>Ligilactobacillus</taxon>
    </lineage>
</organism>
<keyword evidence="6 10" id="KW-0547">Nucleotide-binding</keyword>
<dbReference type="Gene3D" id="1.10.20.140">
    <property type="match status" value="1"/>
</dbReference>
<reference evidence="14 15" key="1">
    <citation type="submission" date="2024-03" db="EMBL/GenBank/DDBJ databases">
        <title>Mouse gut bacterial collection (mGBC) of GemPharmatech.</title>
        <authorList>
            <person name="He Y."/>
            <person name="Dong L."/>
            <person name="Wu D."/>
            <person name="Gao X."/>
            <person name="Lin Z."/>
        </authorList>
    </citation>
    <scope>NUCLEOTIDE SEQUENCE [LARGE SCALE GENOMIC DNA]</scope>
    <source>
        <strain evidence="14 15">15-30</strain>
    </source>
</reference>
<dbReference type="Gene3D" id="3.40.50.300">
    <property type="entry name" value="P-loop containing nucleotide triphosphate hydrolases"/>
    <property type="match status" value="1"/>
</dbReference>
<dbReference type="Pfam" id="PF01715">
    <property type="entry name" value="IPPT"/>
    <property type="match status" value="1"/>
</dbReference>
<dbReference type="RefSeq" id="WP_369942092.1">
    <property type="nucleotide sequence ID" value="NZ_JBCLUF010000019.1"/>
</dbReference>
<evidence type="ECO:0000313" key="15">
    <source>
        <dbReference type="Proteomes" id="UP001565236"/>
    </source>
</evidence>
<dbReference type="InterPro" id="IPR027417">
    <property type="entry name" value="P-loop_NTPase"/>
</dbReference>
<keyword evidence="8 10" id="KW-0460">Magnesium</keyword>
<dbReference type="SUPFAM" id="SSF52540">
    <property type="entry name" value="P-loop containing nucleoside triphosphate hydrolases"/>
    <property type="match status" value="2"/>
</dbReference>
<gene>
    <name evidence="10 14" type="primary">miaA</name>
    <name evidence="14" type="ORF">AALT52_06280</name>
</gene>
<evidence type="ECO:0000256" key="2">
    <source>
        <dbReference type="ARBA" id="ARBA00003213"/>
    </source>
</evidence>
<feature type="site" description="Interaction with substrate tRNA" evidence="10">
    <location>
        <position position="101"/>
    </location>
</feature>
<dbReference type="NCBIfam" id="TIGR00174">
    <property type="entry name" value="miaA"/>
    <property type="match status" value="1"/>
</dbReference>
<accession>A0ABV4DSX3</accession>
<comment type="cofactor">
    <cofactor evidence="1 10">
        <name>Mg(2+)</name>
        <dbReference type="ChEBI" id="CHEBI:18420"/>
    </cofactor>
</comment>
<evidence type="ECO:0000256" key="3">
    <source>
        <dbReference type="ARBA" id="ARBA00005842"/>
    </source>
</evidence>
<comment type="subunit">
    <text evidence="10">Monomer.</text>
</comment>
<dbReference type="Proteomes" id="UP001565236">
    <property type="component" value="Unassembled WGS sequence"/>
</dbReference>
<comment type="catalytic activity">
    <reaction evidence="9 10 11">
        <text>adenosine(37) in tRNA + dimethylallyl diphosphate = N(6)-dimethylallyladenosine(37) in tRNA + diphosphate</text>
        <dbReference type="Rhea" id="RHEA:26482"/>
        <dbReference type="Rhea" id="RHEA-COMP:10162"/>
        <dbReference type="Rhea" id="RHEA-COMP:10375"/>
        <dbReference type="ChEBI" id="CHEBI:33019"/>
        <dbReference type="ChEBI" id="CHEBI:57623"/>
        <dbReference type="ChEBI" id="CHEBI:74411"/>
        <dbReference type="ChEBI" id="CHEBI:74415"/>
        <dbReference type="EC" id="2.5.1.75"/>
    </reaction>
</comment>
<name>A0ABV4DSX3_9LACO</name>
<evidence type="ECO:0000256" key="10">
    <source>
        <dbReference type="HAMAP-Rule" id="MF_00185"/>
    </source>
</evidence>
<evidence type="ECO:0000256" key="6">
    <source>
        <dbReference type="ARBA" id="ARBA00022741"/>
    </source>
</evidence>
<evidence type="ECO:0000256" key="5">
    <source>
        <dbReference type="ARBA" id="ARBA00022694"/>
    </source>
</evidence>
<dbReference type="GO" id="GO:0052381">
    <property type="term" value="F:tRNA dimethylallyltransferase activity"/>
    <property type="evidence" value="ECO:0007669"/>
    <property type="project" value="UniProtKB-EC"/>
</dbReference>
<feature type="region of interest" description="Interaction with substrate tRNA" evidence="10">
    <location>
        <begin position="35"/>
        <end position="38"/>
    </location>
</feature>
<feature type="binding site" evidence="10">
    <location>
        <begin position="12"/>
        <end position="17"/>
    </location>
    <ligand>
        <name>substrate</name>
    </ligand>
</feature>
<keyword evidence="7 10" id="KW-0067">ATP-binding</keyword>
<evidence type="ECO:0000256" key="7">
    <source>
        <dbReference type="ARBA" id="ARBA00022840"/>
    </source>
</evidence>
<keyword evidence="15" id="KW-1185">Reference proteome</keyword>
<sequence>MTQKLLLIVGPTAVGKTALSVELAKRFDGEIISGDSMQIYQKLDIGTAKVTPDEMQGIKHYMLDIKRVEERFSVADFIAECARDTRLIAEKGKLPLLVGGTGFYLHALLNGFRLGHDDYDSSEKERAKWHLFAQKNGKEALWKELATLDPKAAQKIPWQNEQRVVRALEVYTKTGQLFSAQNDERVSTYDPLVIGLTTDRTLLYERINQRVDLMVKQGLVEEAKELYQKGGELLPAGKGIGYKEFYPYFEGDLTLDEAIAQVKQNSRRYAKRQLTWFRNKMDVNWFDLVQKPEQLAQVNKLVSNWLKEDKK</sequence>
<protein>
    <recommendedName>
        <fullName evidence="10">tRNA dimethylallyltransferase</fullName>
        <ecNumber evidence="10">2.5.1.75</ecNumber>
    </recommendedName>
    <alternativeName>
        <fullName evidence="10">Dimethylallyl diphosphate:tRNA dimethylallyltransferase</fullName>
        <shortName evidence="10">DMAPP:tRNA dimethylallyltransferase</shortName>
        <shortName evidence="10">DMATase</shortName>
    </alternativeName>
    <alternativeName>
        <fullName evidence="10">Isopentenyl-diphosphate:tRNA isopentenyltransferase</fullName>
        <shortName evidence="10">IPP transferase</shortName>
        <shortName evidence="10">IPPT</shortName>
        <shortName evidence="10">IPTase</shortName>
    </alternativeName>
</protein>
<feature type="region of interest" description="Interaction with substrate tRNA" evidence="10">
    <location>
        <begin position="162"/>
        <end position="166"/>
    </location>
</feature>
<dbReference type="PANTHER" id="PTHR11088:SF60">
    <property type="entry name" value="TRNA DIMETHYLALLYLTRANSFERASE"/>
    <property type="match status" value="1"/>
</dbReference>
<keyword evidence="4 10" id="KW-0808">Transferase</keyword>
<comment type="function">
    <text evidence="2 10 12">Catalyzes the transfer of a dimethylallyl group onto the adenine at position 37 in tRNAs that read codons beginning with uridine, leading to the formation of N6-(dimethylallyl)adenosine (i(6)A).</text>
</comment>
<feature type="binding site" evidence="10">
    <location>
        <begin position="10"/>
        <end position="17"/>
    </location>
    <ligand>
        <name>ATP</name>
        <dbReference type="ChEBI" id="CHEBI:30616"/>
    </ligand>
</feature>
<evidence type="ECO:0000256" key="8">
    <source>
        <dbReference type="ARBA" id="ARBA00022842"/>
    </source>
</evidence>
<evidence type="ECO:0000256" key="4">
    <source>
        <dbReference type="ARBA" id="ARBA00022679"/>
    </source>
</evidence>
<evidence type="ECO:0000256" key="13">
    <source>
        <dbReference type="RuleBase" id="RU003785"/>
    </source>
</evidence>
<keyword evidence="5 10" id="KW-0819">tRNA processing</keyword>
<evidence type="ECO:0000256" key="11">
    <source>
        <dbReference type="RuleBase" id="RU003783"/>
    </source>
</evidence>
<dbReference type="PANTHER" id="PTHR11088">
    <property type="entry name" value="TRNA DIMETHYLALLYLTRANSFERASE"/>
    <property type="match status" value="1"/>
</dbReference>
<dbReference type="HAMAP" id="MF_00185">
    <property type="entry name" value="IPP_trans"/>
    <property type="match status" value="1"/>
</dbReference>
<dbReference type="EMBL" id="JBCLUF010000019">
    <property type="protein sequence ID" value="MEY8662491.1"/>
    <property type="molecule type" value="Genomic_DNA"/>
</dbReference>
<evidence type="ECO:0000313" key="14">
    <source>
        <dbReference type="EMBL" id="MEY8662491.1"/>
    </source>
</evidence>
<dbReference type="InterPro" id="IPR039657">
    <property type="entry name" value="Dimethylallyltransferase"/>
</dbReference>
<dbReference type="EC" id="2.5.1.75" evidence="10"/>
<comment type="similarity">
    <text evidence="3 10 13">Belongs to the IPP transferase family.</text>
</comment>